<dbReference type="InterPro" id="IPR006501">
    <property type="entry name" value="Pectinesterase_inhib_dom"/>
</dbReference>
<evidence type="ECO:0000313" key="4">
    <source>
        <dbReference type="Proteomes" id="UP000823388"/>
    </source>
</evidence>
<feature type="chain" id="PRO_5035908899" description="Pectinesterase inhibitor domain-containing protein" evidence="1">
    <location>
        <begin position="28"/>
        <end position="209"/>
    </location>
</feature>
<dbReference type="Pfam" id="PF04043">
    <property type="entry name" value="PMEI"/>
    <property type="match status" value="1"/>
</dbReference>
<dbReference type="EMBL" id="CM029038">
    <property type="protein sequence ID" value="KAG2651355.1"/>
    <property type="molecule type" value="Genomic_DNA"/>
</dbReference>
<evidence type="ECO:0000256" key="1">
    <source>
        <dbReference type="SAM" id="SignalP"/>
    </source>
</evidence>
<dbReference type="Proteomes" id="UP000823388">
    <property type="component" value="Chromosome 1N"/>
</dbReference>
<protein>
    <recommendedName>
        <fullName evidence="2">Pectinesterase inhibitor domain-containing protein</fullName>
    </recommendedName>
</protein>
<name>A0A8T0WVJ6_PANVG</name>
<dbReference type="InterPro" id="IPR035513">
    <property type="entry name" value="Invertase/methylesterase_inhib"/>
</dbReference>
<proteinExistence type="predicted"/>
<accession>A0A8T0WVJ6</accession>
<evidence type="ECO:0000313" key="3">
    <source>
        <dbReference type="EMBL" id="KAG2651355.1"/>
    </source>
</evidence>
<gene>
    <name evidence="3" type="ORF">PVAP13_1NG347700</name>
</gene>
<keyword evidence="4" id="KW-1185">Reference proteome</keyword>
<dbReference type="Gene3D" id="1.20.140.40">
    <property type="entry name" value="Invertase/pectin methylesterase inhibitor family protein"/>
    <property type="match status" value="1"/>
</dbReference>
<feature type="signal peptide" evidence="1">
    <location>
        <begin position="1"/>
        <end position="27"/>
    </location>
</feature>
<dbReference type="GO" id="GO:0004857">
    <property type="term" value="F:enzyme inhibitor activity"/>
    <property type="evidence" value="ECO:0007669"/>
    <property type="project" value="InterPro"/>
</dbReference>
<organism evidence="3 4">
    <name type="scientific">Panicum virgatum</name>
    <name type="common">Blackwell switchgrass</name>
    <dbReference type="NCBI Taxonomy" id="38727"/>
    <lineage>
        <taxon>Eukaryota</taxon>
        <taxon>Viridiplantae</taxon>
        <taxon>Streptophyta</taxon>
        <taxon>Embryophyta</taxon>
        <taxon>Tracheophyta</taxon>
        <taxon>Spermatophyta</taxon>
        <taxon>Magnoliopsida</taxon>
        <taxon>Liliopsida</taxon>
        <taxon>Poales</taxon>
        <taxon>Poaceae</taxon>
        <taxon>PACMAD clade</taxon>
        <taxon>Panicoideae</taxon>
        <taxon>Panicodae</taxon>
        <taxon>Paniceae</taxon>
        <taxon>Panicinae</taxon>
        <taxon>Panicum</taxon>
        <taxon>Panicum sect. Hiantes</taxon>
    </lineage>
</organism>
<dbReference type="AlphaFoldDB" id="A0A8T0WVJ6"/>
<comment type="caution">
    <text evidence="3">The sequence shown here is derived from an EMBL/GenBank/DDBJ whole genome shotgun (WGS) entry which is preliminary data.</text>
</comment>
<reference evidence="3" key="1">
    <citation type="submission" date="2020-05" db="EMBL/GenBank/DDBJ databases">
        <title>WGS assembly of Panicum virgatum.</title>
        <authorList>
            <person name="Lovell J.T."/>
            <person name="Jenkins J."/>
            <person name="Shu S."/>
            <person name="Juenger T.E."/>
            <person name="Schmutz J."/>
        </authorList>
    </citation>
    <scope>NUCLEOTIDE SEQUENCE</scope>
    <source>
        <strain evidence="3">AP13</strain>
    </source>
</reference>
<dbReference type="NCBIfam" id="TIGR01614">
    <property type="entry name" value="PME_inhib"/>
    <property type="match status" value="1"/>
</dbReference>
<evidence type="ECO:0000259" key="2">
    <source>
        <dbReference type="Pfam" id="PF04043"/>
    </source>
</evidence>
<sequence length="209" mass="22408">MAAARTTSLALLLFAAAVVVLAAHAAAEDLVSQACTNATRNFCRLQLSKDSCVSALRSDERSAAARDLRDLTLVAVDLVGTSAAAADVAVSAASAKGGDAGMERSLQYCRLDYDDMARTVPDCRLLVARYDAAVLAADGGWPSAQYYFGCVDRLRDAAVGCWDQVRNWAELKKAVGKEVRDVVQRANVAKLIQEQMLGMENPFEPPQHD</sequence>
<feature type="domain" description="Pectinesterase inhibitor" evidence="2">
    <location>
        <begin position="30"/>
        <end position="123"/>
    </location>
</feature>
<keyword evidence="1" id="KW-0732">Signal</keyword>
<dbReference type="SUPFAM" id="SSF101148">
    <property type="entry name" value="Plant invertase/pectin methylesterase inhibitor"/>
    <property type="match status" value="1"/>
</dbReference>